<keyword evidence="2" id="KW-1185">Reference proteome</keyword>
<dbReference type="EMBL" id="JAPOHD010000013">
    <property type="protein sequence ID" value="MCY1720204.1"/>
    <property type="molecule type" value="Genomic_DNA"/>
</dbReference>
<protein>
    <submittedName>
        <fullName evidence="1">Uncharacterized protein</fullName>
    </submittedName>
</protein>
<gene>
    <name evidence="1" type="ORF">OU798_07610</name>
</gene>
<sequence>MYYKIENKECEVYQKLHEMRTEELRFEEENKAAIKEKTGLDWDSYLGNFGQQNWNRVTHYNGFKFKDTENIDLSIWKRHLKYKGVYVPNTRTKKGREILELLNNGLKGHLFNLPFDILGIKHSSKFSFPVVEICADTILIYLGEDYNIESDDIIEITTKEFNHIRESAHQ</sequence>
<accession>A0A9X3F454</accession>
<organism evidence="1 2">
    <name type="scientific">Draconibacterium aestuarii</name>
    <dbReference type="NCBI Taxonomy" id="2998507"/>
    <lineage>
        <taxon>Bacteria</taxon>
        <taxon>Pseudomonadati</taxon>
        <taxon>Bacteroidota</taxon>
        <taxon>Bacteroidia</taxon>
        <taxon>Marinilabiliales</taxon>
        <taxon>Prolixibacteraceae</taxon>
        <taxon>Draconibacterium</taxon>
    </lineage>
</organism>
<proteinExistence type="predicted"/>
<reference evidence="1" key="1">
    <citation type="submission" date="2022-11" db="EMBL/GenBank/DDBJ databases">
        <title>Marilongibacter aestuarii gen. nov., sp. nov., isolated from tidal flat sediment.</title>
        <authorList>
            <person name="Jiayan W."/>
        </authorList>
    </citation>
    <scope>NUCLEOTIDE SEQUENCE</scope>
    <source>
        <strain evidence="1">Z1-6</strain>
    </source>
</reference>
<dbReference type="AlphaFoldDB" id="A0A9X3F454"/>
<name>A0A9X3F454_9BACT</name>
<comment type="caution">
    <text evidence="1">The sequence shown here is derived from an EMBL/GenBank/DDBJ whole genome shotgun (WGS) entry which is preliminary data.</text>
</comment>
<dbReference type="RefSeq" id="WP_343332538.1">
    <property type="nucleotide sequence ID" value="NZ_JAPOHD010000013.1"/>
</dbReference>
<dbReference type="Proteomes" id="UP001145087">
    <property type="component" value="Unassembled WGS sequence"/>
</dbReference>
<evidence type="ECO:0000313" key="1">
    <source>
        <dbReference type="EMBL" id="MCY1720204.1"/>
    </source>
</evidence>
<evidence type="ECO:0000313" key="2">
    <source>
        <dbReference type="Proteomes" id="UP001145087"/>
    </source>
</evidence>